<comment type="function">
    <text evidence="3">Oxygenase that can act as both a histone lysine demethylase and a ribosomal histidine hydroxylase.</text>
</comment>
<feature type="region of interest" description="Disordered" evidence="4">
    <location>
        <begin position="308"/>
        <end position="332"/>
    </location>
</feature>
<dbReference type="EC" id="1.14.11.-" evidence="3"/>
<dbReference type="InterPro" id="IPR039994">
    <property type="entry name" value="NO66-like"/>
</dbReference>
<feature type="non-terminal residue" evidence="6">
    <location>
        <position position="1"/>
    </location>
</feature>
<keyword evidence="3" id="KW-0805">Transcription regulation</keyword>
<evidence type="ECO:0000313" key="6">
    <source>
        <dbReference type="EMBL" id="CAK0874281.1"/>
    </source>
</evidence>
<keyword evidence="3" id="KW-0804">Transcription</keyword>
<dbReference type="EMBL" id="CAUYUJ010017381">
    <property type="protein sequence ID" value="CAK0874281.1"/>
    <property type="molecule type" value="Genomic_DNA"/>
</dbReference>
<dbReference type="InterPro" id="IPR003347">
    <property type="entry name" value="JmjC_dom"/>
</dbReference>
<evidence type="ECO:0000256" key="3">
    <source>
        <dbReference type="RuleBase" id="RU366061"/>
    </source>
</evidence>
<evidence type="ECO:0000256" key="2">
    <source>
        <dbReference type="ARBA" id="ARBA00023004"/>
    </source>
</evidence>
<keyword evidence="3" id="KW-0539">Nucleus</keyword>
<dbReference type="PANTHER" id="PTHR13096:SF8">
    <property type="entry name" value="RIBOSOMAL OXYGENASE 1"/>
    <property type="match status" value="1"/>
</dbReference>
<sequence length="397" mass="41803">PRGRLRRPPPLGGGWAEDGVPTADFASPHAAYLAGCSLVVNHLEASCEAVRALCVGLREELPHAYANGYLTPPGSQAVAPHADDRDVLVWQCAGRKRWRVYAEPPVQLPFEREQVGKSDELPVPEATLLPGNLLLEETLEPGDVLYMPRGWVHEAATAESEGSLHLTVALATQDWAWSSLAAAAIARAGASCADVAAFRADVERPGPPGEQCGQRARSLRWRASAPPALVCAAPEAASAVAACAEAAALAAGEARLRALGIGAAELRRELREKGRLHNERQDQLPAVPRPLEAAGCLCGDSFVRRPSAAEQEQRARERGGAGAAGAAQPQGLQAREGVEPTMHAILAALTTSSTRVRDFAEAPGAELALGAFGKVCFARACIELGLLVRCDQHGSLL</sequence>
<comment type="caution">
    <text evidence="6">The sequence shown here is derived from an EMBL/GenBank/DDBJ whole genome shotgun (WGS) entry which is preliminary data.</text>
</comment>
<keyword evidence="3" id="KW-0560">Oxidoreductase</keyword>
<evidence type="ECO:0000256" key="1">
    <source>
        <dbReference type="ARBA" id="ARBA00022723"/>
    </source>
</evidence>
<dbReference type="PANTHER" id="PTHR13096">
    <property type="entry name" value="MINA53 MYC INDUCED NUCLEAR ANTIGEN"/>
    <property type="match status" value="1"/>
</dbReference>
<gene>
    <name evidence="6" type="ORF">PCOR1329_LOCUS59238</name>
</gene>
<evidence type="ECO:0000313" key="7">
    <source>
        <dbReference type="Proteomes" id="UP001189429"/>
    </source>
</evidence>
<dbReference type="PROSITE" id="PS51184">
    <property type="entry name" value="JMJC"/>
    <property type="match status" value="1"/>
</dbReference>
<protein>
    <recommendedName>
        <fullName evidence="3">Bifunctional lysine-specific demethylase and histidyl-hydroxylase</fullName>
        <ecNumber evidence="3">1.14.11.-</ecNumber>
    </recommendedName>
</protein>
<keyword evidence="7" id="KW-1185">Reference proteome</keyword>
<dbReference type="Gene3D" id="2.60.120.650">
    <property type="entry name" value="Cupin"/>
    <property type="match status" value="1"/>
</dbReference>
<accession>A0ABN9VP57</accession>
<comment type="similarity">
    <text evidence="3">Belongs to the ROX family.</text>
</comment>
<name>A0ABN9VP57_9DINO</name>
<evidence type="ECO:0000259" key="5">
    <source>
        <dbReference type="PROSITE" id="PS51184"/>
    </source>
</evidence>
<reference evidence="6" key="1">
    <citation type="submission" date="2023-10" db="EMBL/GenBank/DDBJ databases">
        <authorList>
            <person name="Chen Y."/>
            <person name="Shah S."/>
            <person name="Dougan E. K."/>
            <person name="Thang M."/>
            <person name="Chan C."/>
        </authorList>
    </citation>
    <scope>NUCLEOTIDE SEQUENCE [LARGE SCALE GENOMIC DNA]</scope>
</reference>
<feature type="domain" description="JmjC" evidence="5">
    <location>
        <begin position="1"/>
        <end position="187"/>
    </location>
</feature>
<organism evidence="6 7">
    <name type="scientific">Prorocentrum cordatum</name>
    <dbReference type="NCBI Taxonomy" id="2364126"/>
    <lineage>
        <taxon>Eukaryota</taxon>
        <taxon>Sar</taxon>
        <taxon>Alveolata</taxon>
        <taxon>Dinophyceae</taxon>
        <taxon>Prorocentrales</taxon>
        <taxon>Prorocentraceae</taxon>
        <taxon>Prorocentrum</taxon>
    </lineage>
</organism>
<keyword evidence="3" id="KW-0223">Dioxygenase</keyword>
<evidence type="ECO:0000256" key="4">
    <source>
        <dbReference type="SAM" id="MobiDB-lite"/>
    </source>
</evidence>
<comment type="subcellular location">
    <subcellularLocation>
        <location evidence="3">Nucleus</location>
    </subcellularLocation>
</comment>
<keyword evidence="1 3" id="KW-0479">Metal-binding</keyword>
<keyword evidence="2 3" id="KW-0408">Iron</keyword>
<dbReference type="Pfam" id="PF08007">
    <property type="entry name" value="JmjC_2"/>
    <property type="match status" value="1"/>
</dbReference>
<proteinExistence type="inferred from homology"/>
<dbReference type="Proteomes" id="UP001189429">
    <property type="component" value="Unassembled WGS sequence"/>
</dbReference>
<comment type="cofactor">
    <cofactor evidence="3">
        <name>Fe(2+)</name>
        <dbReference type="ChEBI" id="CHEBI:29033"/>
    </cofactor>
    <text evidence="3">Binds 1 Fe(2+) ion per subunit.</text>
</comment>
<dbReference type="SUPFAM" id="SSF51197">
    <property type="entry name" value="Clavaminate synthase-like"/>
    <property type="match status" value="1"/>
</dbReference>